<dbReference type="Pfam" id="PF03547">
    <property type="entry name" value="Mem_trans"/>
    <property type="match status" value="1"/>
</dbReference>
<protein>
    <recommendedName>
        <fullName evidence="11">Transporter</fullName>
    </recommendedName>
</protein>
<keyword evidence="7 8" id="KW-0472">Membrane</keyword>
<evidence type="ECO:0000256" key="7">
    <source>
        <dbReference type="ARBA" id="ARBA00023136"/>
    </source>
</evidence>
<reference evidence="9 10" key="1">
    <citation type="submission" date="2013-11" db="EMBL/GenBank/DDBJ databases">
        <title>Whole genome shotgun sequence of Vibrio halioticoli NBRC 102217.</title>
        <authorList>
            <person name="Isaki S."/>
            <person name="Kimura A."/>
            <person name="Ohji S."/>
            <person name="Hosoyama A."/>
            <person name="Fujita N."/>
            <person name="Hashimoto M."/>
            <person name="Hosoyama Y."/>
            <person name="Yamazoe A."/>
        </authorList>
    </citation>
    <scope>NUCLEOTIDE SEQUENCE [LARGE SCALE GENOMIC DNA]</scope>
    <source>
        <strain evidence="9 10">NBRC 102217</strain>
    </source>
</reference>
<dbReference type="AlphaFoldDB" id="V5FG61"/>
<dbReference type="Proteomes" id="UP000017800">
    <property type="component" value="Unassembled WGS sequence"/>
</dbReference>
<keyword evidence="3" id="KW-0813">Transport</keyword>
<dbReference type="Gene3D" id="1.20.1530.20">
    <property type="match status" value="1"/>
</dbReference>
<dbReference type="eggNOG" id="COG0679">
    <property type="taxonomic scope" value="Bacteria"/>
</dbReference>
<evidence type="ECO:0000256" key="4">
    <source>
        <dbReference type="ARBA" id="ARBA00022475"/>
    </source>
</evidence>
<comment type="caution">
    <text evidence="9">The sequence shown here is derived from an EMBL/GenBank/DDBJ whole genome shotgun (WGS) entry which is preliminary data.</text>
</comment>
<keyword evidence="10" id="KW-1185">Reference proteome</keyword>
<evidence type="ECO:0000256" key="5">
    <source>
        <dbReference type="ARBA" id="ARBA00022692"/>
    </source>
</evidence>
<feature type="transmembrane region" description="Helical" evidence="8">
    <location>
        <begin position="161"/>
        <end position="181"/>
    </location>
</feature>
<keyword evidence="5 8" id="KW-0812">Transmembrane</keyword>
<dbReference type="InterPro" id="IPR004776">
    <property type="entry name" value="Mem_transp_PIN-like"/>
</dbReference>
<feature type="transmembrane region" description="Helical" evidence="8">
    <location>
        <begin position="202"/>
        <end position="222"/>
    </location>
</feature>
<comment type="similarity">
    <text evidence="2">Belongs to the auxin efflux carrier (TC 2.A.69) family.</text>
</comment>
<gene>
    <name evidence="9" type="ORF">VHA01S_010_00820</name>
</gene>
<feature type="transmembrane region" description="Helical" evidence="8">
    <location>
        <begin position="317"/>
        <end position="340"/>
    </location>
</feature>
<name>V5FG61_9VIBR</name>
<evidence type="ECO:0000313" key="10">
    <source>
        <dbReference type="Proteomes" id="UP000017800"/>
    </source>
</evidence>
<dbReference type="GO" id="GO:0005886">
    <property type="term" value="C:plasma membrane"/>
    <property type="evidence" value="ECO:0007669"/>
    <property type="project" value="UniProtKB-SubCell"/>
</dbReference>
<evidence type="ECO:0000313" key="9">
    <source>
        <dbReference type="EMBL" id="GAD88856.1"/>
    </source>
</evidence>
<proteinExistence type="inferred from homology"/>
<keyword evidence="4" id="KW-1003">Cell membrane</keyword>
<evidence type="ECO:0008006" key="11">
    <source>
        <dbReference type="Google" id="ProtNLM"/>
    </source>
</evidence>
<evidence type="ECO:0000256" key="2">
    <source>
        <dbReference type="ARBA" id="ARBA00010145"/>
    </source>
</evidence>
<evidence type="ECO:0000256" key="6">
    <source>
        <dbReference type="ARBA" id="ARBA00022989"/>
    </source>
</evidence>
<feature type="transmembrane region" description="Helical" evidence="8">
    <location>
        <begin position="65"/>
        <end position="88"/>
    </location>
</feature>
<accession>V5FG61</accession>
<dbReference type="InterPro" id="IPR038770">
    <property type="entry name" value="Na+/solute_symporter_sf"/>
</dbReference>
<organism evidence="9 10">
    <name type="scientific">Vibrio halioticoli NBRC 102217</name>
    <dbReference type="NCBI Taxonomy" id="1219072"/>
    <lineage>
        <taxon>Bacteria</taxon>
        <taxon>Pseudomonadati</taxon>
        <taxon>Pseudomonadota</taxon>
        <taxon>Gammaproteobacteria</taxon>
        <taxon>Vibrionales</taxon>
        <taxon>Vibrionaceae</taxon>
        <taxon>Vibrio</taxon>
    </lineage>
</organism>
<comment type="subcellular location">
    <subcellularLocation>
        <location evidence="1">Cell membrane</location>
        <topology evidence="1">Multi-pass membrane protein</topology>
    </subcellularLocation>
</comment>
<feature type="transmembrane region" description="Helical" evidence="8">
    <location>
        <begin position="100"/>
        <end position="123"/>
    </location>
</feature>
<dbReference type="EMBL" id="BAUJ01000010">
    <property type="protein sequence ID" value="GAD88856.1"/>
    <property type="molecule type" value="Genomic_DNA"/>
</dbReference>
<dbReference type="PANTHER" id="PTHR36838">
    <property type="entry name" value="AUXIN EFFLUX CARRIER FAMILY PROTEIN"/>
    <property type="match status" value="1"/>
</dbReference>
<evidence type="ECO:0000256" key="3">
    <source>
        <dbReference type="ARBA" id="ARBA00022448"/>
    </source>
</evidence>
<sequence length="347" mass="36321">MALYVPCSFVVQKYNYALFPVTLNILQAFMGLLDQLAFSISVTGPICLILVMGVVLKKTSVINDVFIQSASNLVFKVTLPTMLFLSLVEADHDFATSASLVGFTVGSSLLFFAFCTALVGVILKGNKDNGVTIQGAFRSNTGIIALAYVANIYGSDGVATAAIYVAATTLLYNVLAVISLTPKGEQSGSSAIKAMSKSITSNPLIISIIAGLLYSAIGLPIPKIASDAGHYFASMTLPLALLCTGGSLDLKSLRAETFATWLATVVKLVVAPIFSCLLAYALGFRAEALGIIFFMTAAPTAAASYIMARSMGGNSTLAANIIALTTILSVITTTIGLVILNSMNLLY</sequence>
<feature type="transmembrane region" description="Helical" evidence="8">
    <location>
        <begin position="288"/>
        <end position="308"/>
    </location>
</feature>
<evidence type="ECO:0000256" key="1">
    <source>
        <dbReference type="ARBA" id="ARBA00004651"/>
    </source>
</evidence>
<keyword evidence="6 8" id="KW-1133">Transmembrane helix</keyword>
<evidence type="ECO:0000256" key="8">
    <source>
        <dbReference type="SAM" id="Phobius"/>
    </source>
</evidence>
<feature type="transmembrane region" description="Helical" evidence="8">
    <location>
        <begin position="260"/>
        <end position="282"/>
    </location>
</feature>
<dbReference type="PANTHER" id="PTHR36838:SF4">
    <property type="entry name" value="AUXIN EFFLUX CARRIER FAMILY PROTEIN"/>
    <property type="match status" value="1"/>
</dbReference>
<dbReference type="GO" id="GO:0055085">
    <property type="term" value="P:transmembrane transport"/>
    <property type="evidence" value="ECO:0007669"/>
    <property type="project" value="InterPro"/>
</dbReference>
<feature type="transmembrane region" description="Helical" evidence="8">
    <location>
        <begin position="36"/>
        <end position="56"/>
    </location>
</feature>
<feature type="transmembrane region" description="Helical" evidence="8">
    <location>
        <begin position="135"/>
        <end position="155"/>
    </location>
</feature>